<comment type="caution">
    <text evidence="3">The sequence shown here is derived from an EMBL/GenBank/DDBJ whole genome shotgun (WGS) entry which is preliminary data.</text>
</comment>
<evidence type="ECO:0000313" key="4">
    <source>
        <dbReference type="Proteomes" id="UP000540423"/>
    </source>
</evidence>
<feature type="transmembrane region" description="Helical" evidence="2">
    <location>
        <begin position="449"/>
        <end position="471"/>
    </location>
</feature>
<evidence type="ECO:0000313" key="3">
    <source>
        <dbReference type="EMBL" id="MBB6437317.1"/>
    </source>
</evidence>
<dbReference type="EMBL" id="JACHEM010000009">
    <property type="protein sequence ID" value="MBB6437317.1"/>
    <property type="molecule type" value="Genomic_DNA"/>
</dbReference>
<organism evidence="3 4">
    <name type="scientific">Streptomyces candidus</name>
    <dbReference type="NCBI Taxonomy" id="67283"/>
    <lineage>
        <taxon>Bacteria</taxon>
        <taxon>Bacillati</taxon>
        <taxon>Actinomycetota</taxon>
        <taxon>Actinomycetes</taxon>
        <taxon>Kitasatosporales</taxon>
        <taxon>Streptomycetaceae</taxon>
        <taxon>Streptomyces</taxon>
    </lineage>
</organism>
<dbReference type="RefSeq" id="WP_229923259.1">
    <property type="nucleotide sequence ID" value="NZ_BNBN01000003.1"/>
</dbReference>
<dbReference type="Proteomes" id="UP000540423">
    <property type="component" value="Unassembled WGS sequence"/>
</dbReference>
<dbReference type="AlphaFoldDB" id="A0A7X0HJ42"/>
<feature type="transmembrane region" description="Helical" evidence="2">
    <location>
        <begin position="6"/>
        <end position="30"/>
    </location>
</feature>
<keyword evidence="2" id="KW-0812">Transmembrane</keyword>
<keyword evidence="4" id="KW-1185">Reference proteome</keyword>
<evidence type="ECO:0000256" key="1">
    <source>
        <dbReference type="SAM" id="MobiDB-lite"/>
    </source>
</evidence>
<protein>
    <submittedName>
        <fullName evidence="3">Uncharacterized protein</fullName>
    </submittedName>
</protein>
<feature type="transmembrane region" description="Helical" evidence="2">
    <location>
        <begin position="56"/>
        <end position="79"/>
    </location>
</feature>
<keyword evidence="2" id="KW-0472">Membrane</keyword>
<reference evidence="3 4" key="1">
    <citation type="submission" date="2020-08" db="EMBL/GenBank/DDBJ databases">
        <title>Genomic Encyclopedia of Type Strains, Phase IV (KMG-IV): sequencing the most valuable type-strain genomes for metagenomic binning, comparative biology and taxonomic classification.</title>
        <authorList>
            <person name="Goeker M."/>
        </authorList>
    </citation>
    <scope>NUCLEOTIDE SEQUENCE [LARGE SCALE GENOMIC DNA]</scope>
    <source>
        <strain evidence="3 4">DSM 40141</strain>
    </source>
</reference>
<evidence type="ECO:0000256" key="2">
    <source>
        <dbReference type="SAM" id="Phobius"/>
    </source>
</evidence>
<feature type="region of interest" description="Disordered" evidence="1">
    <location>
        <begin position="479"/>
        <end position="502"/>
    </location>
</feature>
<keyword evidence="2" id="KW-1133">Transmembrane helix</keyword>
<accession>A0A7X0HJ42</accession>
<feature type="region of interest" description="Disordered" evidence="1">
    <location>
        <begin position="231"/>
        <end position="278"/>
    </location>
</feature>
<sequence length="502" mass="52379">MGREAGWSIASAVAAGGAIGKVAALVLLAVRRRTTGDTEEGWRVKGQRSSYEGRRALRGVLAGTAALCVVAGLPGQAWADEPAPYVFATAAQPVRGAVSTAEAPALAAGRTYRDSIEPTGKRFYRLDLDARTNAYVSAVAVPKLGAKVGSGDDLKVSVLDRDSSSCDPGDRVSFGGSDGYARPLSTYAGRLIEKGSRSCQDAGTYYVLVERGSSATSAPENWDLEIRHQTEPGLKTAGPTKAAESWPSASPDPPTGGPQKRHGGTGFNDATGLTTGEWSDGIRPGESLFYRVPVDWGQQIFSDIDLHSAVGEKKGAVGSALSFALFNPARGFVQQANPLLYDGKQKSASMDPLPPVAYENRFTSSSGDKNMQLAGWYYLRVTLNPKVGKVFGDQSYGMTLRVGVKGEEGKAGPAYAGAAGDFGVSDEDREAAADGVSAAQEERSGTMRVVAAAGIGSGTVLVLGLGVWTLLARRRAGTEVPGSASAAVPQHQEQRYGPPAGF</sequence>
<proteinExistence type="predicted"/>
<name>A0A7X0HJ42_9ACTN</name>
<gene>
    <name evidence="3" type="ORF">HNQ79_003800</name>
</gene>